<name>A0A975G316_9CAUL</name>
<feature type="signal peptide" evidence="1">
    <location>
        <begin position="1"/>
        <end position="26"/>
    </location>
</feature>
<dbReference type="Proteomes" id="UP000676409">
    <property type="component" value="Chromosome"/>
</dbReference>
<feature type="chain" id="PRO_5037377101" description="Lipoprotein" evidence="1">
    <location>
        <begin position="27"/>
        <end position="141"/>
    </location>
</feature>
<dbReference type="KEGG" id="caul:KCG34_08905"/>
<keyword evidence="3" id="KW-1185">Reference proteome</keyword>
<evidence type="ECO:0000313" key="2">
    <source>
        <dbReference type="EMBL" id="QUD89965.1"/>
    </source>
</evidence>
<dbReference type="RefSeq" id="WP_211940016.1">
    <property type="nucleotide sequence ID" value="NZ_CP073078.1"/>
</dbReference>
<evidence type="ECO:0008006" key="4">
    <source>
        <dbReference type="Google" id="ProtNLM"/>
    </source>
</evidence>
<evidence type="ECO:0000256" key="1">
    <source>
        <dbReference type="SAM" id="SignalP"/>
    </source>
</evidence>
<dbReference type="EMBL" id="CP073078">
    <property type="protein sequence ID" value="QUD89965.1"/>
    <property type="molecule type" value="Genomic_DNA"/>
</dbReference>
<reference evidence="2" key="1">
    <citation type="submission" date="2021-04" db="EMBL/GenBank/DDBJ databases">
        <title>The complete genome sequence of Caulobacter sp. S6.</title>
        <authorList>
            <person name="Tang Y."/>
            <person name="Ouyang W."/>
            <person name="Liu Q."/>
            <person name="Huang B."/>
            <person name="Guo Z."/>
            <person name="Lei P."/>
        </authorList>
    </citation>
    <scope>NUCLEOTIDE SEQUENCE</scope>
    <source>
        <strain evidence="2">S6</strain>
    </source>
</reference>
<proteinExistence type="predicted"/>
<keyword evidence="1" id="KW-0732">Signal</keyword>
<accession>A0A975G316</accession>
<evidence type="ECO:0000313" key="3">
    <source>
        <dbReference type="Proteomes" id="UP000676409"/>
    </source>
</evidence>
<gene>
    <name evidence="2" type="ORF">KCG34_08905</name>
</gene>
<dbReference type="AlphaFoldDB" id="A0A975G316"/>
<organism evidence="2 3">
    <name type="scientific">Phenylobacterium montanum</name>
    <dbReference type="NCBI Taxonomy" id="2823693"/>
    <lineage>
        <taxon>Bacteria</taxon>
        <taxon>Pseudomonadati</taxon>
        <taxon>Pseudomonadota</taxon>
        <taxon>Alphaproteobacteria</taxon>
        <taxon>Caulobacterales</taxon>
        <taxon>Caulobacteraceae</taxon>
        <taxon>Phenylobacterium</taxon>
    </lineage>
</organism>
<sequence length="141" mass="15455">MSVFKGVLPAGLIAAGALVFGGAAMADAPAAPAQPSNHLDKCFYIRDWQNWTAASDRNDVMYLRVRTHDVYKIELSGGTNLLHWPDVHIVNEVRGPDSVCYPIDLDMSVSDGHGFREHLFVKSIAKLSPEEVAAIPKKDRP</sequence>
<protein>
    <recommendedName>
        <fullName evidence="4">Lipoprotein</fullName>
    </recommendedName>
</protein>